<protein>
    <submittedName>
        <fullName evidence="5">Apple domain-containing protein</fullName>
    </submittedName>
    <submittedName>
        <fullName evidence="4">PAN-1 domain and Apple-like domain-containing protein</fullName>
    </submittedName>
</protein>
<dbReference type="InterPro" id="IPR003609">
    <property type="entry name" value="Pan_app"/>
</dbReference>
<dbReference type="Gene3D" id="3.50.4.10">
    <property type="entry name" value="Hepatocyte Growth Factor"/>
    <property type="match status" value="2"/>
</dbReference>
<dbReference type="Proteomes" id="UP000035681">
    <property type="component" value="Unplaced"/>
</dbReference>
<feature type="domain" description="Apple" evidence="2">
    <location>
        <begin position="246"/>
        <end position="333"/>
    </location>
</feature>
<name>A0A0K0EEE0_STRER</name>
<feature type="domain" description="Apple" evidence="2">
    <location>
        <begin position="342"/>
        <end position="428"/>
    </location>
</feature>
<feature type="chain" id="PRO_5005327914" evidence="1">
    <location>
        <begin position="17"/>
        <end position="490"/>
    </location>
</feature>
<dbReference type="PROSITE" id="PS50948">
    <property type="entry name" value="PAN"/>
    <property type="match status" value="3"/>
</dbReference>
<dbReference type="WBParaSite" id="SSTP_0000785200.1">
    <property type="protein sequence ID" value="SSTP_0000785200.1"/>
    <property type="gene ID" value="SSTP_0000785200"/>
</dbReference>
<dbReference type="InterPro" id="IPR052774">
    <property type="entry name" value="Celegans_DevNeuronal_Protein"/>
</dbReference>
<dbReference type="GO" id="GO:0009653">
    <property type="term" value="P:anatomical structure morphogenesis"/>
    <property type="evidence" value="ECO:0007669"/>
    <property type="project" value="TreeGrafter"/>
</dbReference>
<dbReference type="WBParaSite" id="TCONS_00007046.p1">
    <property type="protein sequence ID" value="TCONS_00007046.p1"/>
    <property type="gene ID" value="XLOC_005124"/>
</dbReference>
<evidence type="ECO:0000259" key="2">
    <source>
        <dbReference type="PROSITE" id="PS50948"/>
    </source>
</evidence>
<accession>A0A0K0EEE0</accession>
<proteinExistence type="predicted"/>
<dbReference type="PANTHER" id="PTHR47327">
    <property type="entry name" value="FI18240P1-RELATED"/>
    <property type="match status" value="1"/>
</dbReference>
<feature type="domain" description="Apple" evidence="2">
    <location>
        <begin position="74"/>
        <end position="159"/>
    </location>
</feature>
<reference evidence="4" key="1">
    <citation type="submission" date="2015-08" db="UniProtKB">
        <authorList>
            <consortium name="WormBaseParasite"/>
        </authorList>
    </citation>
    <scope>IDENTIFICATION</scope>
</reference>
<organism evidence="4">
    <name type="scientific">Strongyloides stercoralis</name>
    <name type="common">Threadworm</name>
    <dbReference type="NCBI Taxonomy" id="6248"/>
    <lineage>
        <taxon>Eukaryota</taxon>
        <taxon>Metazoa</taxon>
        <taxon>Ecdysozoa</taxon>
        <taxon>Nematoda</taxon>
        <taxon>Chromadorea</taxon>
        <taxon>Rhabditida</taxon>
        <taxon>Tylenchina</taxon>
        <taxon>Panagrolaimomorpha</taxon>
        <taxon>Strongyloidoidea</taxon>
        <taxon>Strongyloididae</taxon>
        <taxon>Strongyloides</taxon>
    </lineage>
</organism>
<evidence type="ECO:0000313" key="5">
    <source>
        <dbReference type="WBParaSite" id="TCONS_00007046.p1"/>
    </source>
</evidence>
<feature type="signal peptide" evidence="1">
    <location>
        <begin position="1"/>
        <end position="16"/>
    </location>
</feature>
<evidence type="ECO:0000256" key="1">
    <source>
        <dbReference type="SAM" id="SignalP"/>
    </source>
</evidence>
<dbReference type="SUPFAM" id="SSF57414">
    <property type="entry name" value="Hairpin loop containing domain-like"/>
    <property type="match status" value="2"/>
</dbReference>
<dbReference type="AlphaFoldDB" id="A0A0K0EEE0"/>
<keyword evidence="1" id="KW-0732">Signal</keyword>
<dbReference type="Pfam" id="PF00024">
    <property type="entry name" value="PAN_1"/>
    <property type="match status" value="2"/>
</dbReference>
<dbReference type="CDD" id="cd01099">
    <property type="entry name" value="PAN_AP_HGF"/>
    <property type="match status" value="1"/>
</dbReference>
<dbReference type="PANTHER" id="PTHR47327:SF1">
    <property type="entry name" value="RE15579P"/>
    <property type="match status" value="1"/>
</dbReference>
<dbReference type="SMART" id="SM00473">
    <property type="entry name" value="PAN_AP"/>
    <property type="match status" value="3"/>
</dbReference>
<evidence type="ECO:0000313" key="4">
    <source>
        <dbReference type="WBParaSite" id="SSTP_0000785200.1"/>
    </source>
</evidence>
<evidence type="ECO:0000313" key="3">
    <source>
        <dbReference type="Proteomes" id="UP000035681"/>
    </source>
</evidence>
<keyword evidence="3" id="KW-1185">Reference proteome</keyword>
<sequence>MLKIFLIFLFIYLIFGDDFVNNNNNNNGHKRRRYRKKPKYISEEDSLLTSTTPKPSTDNIDRIITEIADTSDSCFKKFSHTNIYNSQSFERKSGISLEECKENCINSIKYSLRKKLDKLYSCQSIVYNEGICDLYNHLGDETPSILVRYYNSYYFEPSMTKSCIEGNKKNDSKIVILKEGPKKNYIPNSIEDQIIESSFHPSTFKIPNEIRRKESTIIKSKLRNKDIPSSKYINMDVKKFSSPKTCKKNDQVESYLKVSNFELFSNNKIVFKDTNYEDCSRTCDSNQINDKPFECKSFDLFQTTCFLSTDVAAPLGNGQLKKNLASNYYEKICIEKSLIENCSNIFERYPQKILVGYAEMILDSSSFEECLNSCLKAEKIFGFYCKSGMYYFEETTLNCILNKESKNTQTLLFTDELHDIVDYFETSCVNNKVIEDNEIQKESRNNKLISNDKSHPKRDMDEGTLLISLPSKEINKEFLKNINPKWIVVQ</sequence>